<evidence type="ECO:0000256" key="3">
    <source>
        <dbReference type="ARBA" id="ARBA00022692"/>
    </source>
</evidence>
<dbReference type="PANTHER" id="PTHR10258">
    <property type="entry name" value="CALCIUM-ACTIVATED POTASSIUM CHANNEL SUBUNIT BETA"/>
    <property type="match status" value="1"/>
</dbReference>
<keyword evidence="3 9" id="KW-0812">Transmembrane</keyword>
<organism evidence="10 11">
    <name type="scientific">Clavelina lepadiformis</name>
    <name type="common">Light-bulb sea squirt</name>
    <name type="synonym">Ascidia lepadiformis</name>
    <dbReference type="NCBI Taxonomy" id="159417"/>
    <lineage>
        <taxon>Eukaryota</taxon>
        <taxon>Metazoa</taxon>
        <taxon>Chordata</taxon>
        <taxon>Tunicata</taxon>
        <taxon>Ascidiacea</taxon>
        <taxon>Aplousobranchia</taxon>
        <taxon>Clavelinidae</taxon>
        <taxon>Clavelina</taxon>
    </lineage>
</organism>
<evidence type="ECO:0000256" key="4">
    <source>
        <dbReference type="ARBA" id="ARBA00022989"/>
    </source>
</evidence>
<comment type="caution">
    <text evidence="10">The sequence shown here is derived from an EMBL/GenBank/DDBJ whole genome shotgun (WGS) entry which is preliminary data.</text>
</comment>
<evidence type="ECO:0000313" key="10">
    <source>
        <dbReference type="EMBL" id="CAK8683551.1"/>
    </source>
</evidence>
<dbReference type="InterPro" id="IPR003930">
    <property type="entry name" value="K_chnl_Ca-activ_BK_bsu"/>
</dbReference>
<keyword evidence="6 9" id="KW-0472">Membrane</keyword>
<evidence type="ECO:0000256" key="7">
    <source>
        <dbReference type="ARBA" id="ARBA00023180"/>
    </source>
</evidence>
<feature type="transmembrane region" description="Helical" evidence="9">
    <location>
        <begin position="319"/>
        <end position="339"/>
    </location>
</feature>
<keyword evidence="4 9" id="KW-1133">Transmembrane helix</keyword>
<dbReference type="EMBL" id="CAWYQH010000097">
    <property type="protein sequence ID" value="CAK8683551.1"/>
    <property type="molecule type" value="Genomic_DNA"/>
</dbReference>
<keyword evidence="5" id="KW-0406">Ion transport</keyword>
<name>A0ABP0FYC3_CLALP</name>
<evidence type="ECO:0000256" key="1">
    <source>
        <dbReference type="ARBA" id="ARBA00004141"/>
    </source>
</evidence>
<keyword evidence="7" id="KW-0325">Glycoprotein</keyword>
<keyword evidence="2" id="KW-0813">Transport</keyword>
<evidence type="ECO:0000256" key="8">
    <source>
        <dbReference type="ARBA" id="ARBA00023303"/>
    </source>
</evidence>
<evidence type="ECO:0000256" key="5">
    <source>
        <dbReference type="ARBA" id="ARBA00023065"/>
    </source>
</evidence>
<evidence type="ECO:0000313" key="11">
    <source>
        <dbReference type="Proteomes" id="UP001642483"/>
    </source>
</evidence>
<keyword evidence="11" id="KW-1185">Reference proteome</keyword>
<keyword evidence="8" id="KW-0407">Ion channel</keyword>
<evidence type="ECO:0000256" key="6">
    <source>
        <dbReference type="ARBA" id="ARBA00023136"/>
    </source>
</evidence>
<dbReference type="PANTHER" id="PTHR10258:SF8">
    <property type="entry name" value="CALCIUM-ACTIVATED POTASSIUM CHANNEL BK ALPHA SUBUNIT DOMAIN-CONTAINING PROTEIN"/>
    <property type="match status" value="1"/>
</dbReference>
<dbReference type="Proteomes" id="UP001642483">
    <property type="component" value="Unassembled WGS sequence"/>
</dbReference>
<evidence type="ECO:0000256" key="2">
    <source>
        <dbReference type="ARBA" id="ARBA00022448"/>
    </source>
</evidence>
<feature type="transmembrane region" description="Helical" evidence="9">
    <location>
        <begin position="91"/>
        <end position="114"/>
    </location>
</feature>
<evidence type="ECO:0000256" key="9">
    <source>
        <dbReference type="SAM" id="Phobius"/>
    </source>
</evidence>
<accession>A0ABP0FYC3</accession>
<proteinExistence type="predicted"/>
<reference evidence="10 11" key="1">
    <citation type="submission" date="2024-02" db="EMBL/GenBank/DDBJ databases">
        <authorList>
            <person name="Daric V."/>
            <person name="Darras S."/>
        </authorList>
    </citation>
    <scope>NUCLEOTIDE SEQUENCE [LARGE SCALE GENOMIC DNA]</scope>
</reference>
<comment type="subcellular location">
    <subcellularLocation>
        <location evidence="1">Membrane</location>
        <topology evidence="1">Multi-pass membrane protein</topology>
    </subcellularLocation>
</comment>
<protein>
    <submittedName>
        <fullName evidence="10">Uncharacterized protein</fullName>
    </submittedName>
</protein>
<sequence length="358" mass="40811">MTLSVACIMSRKNCDCGQPEIMMRRVKWMTGPRTGATIRHKTTAGRYVSRVPKRITLQEKHRLAHRAATKYTPQTEGVPVKIDVPNKYAQIFLACTTLLFFASFECLIYTALIIPPGLFGRSFKGTQCTVETSLFNGNTSCRVSSFLHHGETRYFPCLQIYVVPKTDNVMTHKDFKNNSTLLTSGTTRLIKTDAVARMASPTKHNLKPTASEHSEVIVTAKVEQRTTTKSSNPSLYYISSKPRLLFQHELNFFGTDQAFRRCSYLPTNCPHDINQVVREVKRHAFHWGKQNSSFKCFYDTNNDERVLLKLKITNLQMCLSAILPLLGICSSTVGCVVFWRQNYKKFSRLYIYNSWASS</sequence>
<gene>
    <name evidence="10" type="ORF">CVLEPA_LOCUS14616</name>
</gene>